<proteinExistence type="predicted"/>
<dbReference type="EMBL" id="GGEC01076508">
    <property type="protein sequence ID" value="MBX56992.1"/>
    <property type="molecule type" value="Transcribed_RNA"/>
</dbReference>
<accession>A0A2P2PQF3</accession>
<organism evidence="1">
    <name type="scientific">Rhizophora mucronata</name>
    <name type="common">Asiatic mangrove</name>
    <dbReference type="NCBI Taxonomy" id="61149"/>
    <lineage>
        <taxon>Eukaryota</taxon>
        <taxon>Viridiplantae</taxon>
        <taxon>Streptophyta</taxon>
        <taxon>Embryophyta</taxon>
        <taxon>Tracheophyta</taxon>
        <taxon>Spermatophyta</taxon>
        <taxon>Magnoliopsida</taxon>
        <taxon>eudicotyledons</taxon>
        <taxon>Gunneridae</taxon>
        <taxon>Pentapetalae</taxon>
        <taxon>rosids</taxon>
        <taxon>fabids</taxon>
        <taxon>Malpighiales</taxon>
        <taxon>Rhizophoraceae</taxon>
        <taxon>Rhizophora</taxon>
    </lineage>
</organism>
<evidence type="ECO:0000313" key="1">
    <source>
        <dbReference type="EMBL" id="MBX56992.1"/>
    </source>
</evidence>
<name>A0A2P2PQF3_RHIMU</name>
<dbReference type="AlphaFoldDB" id="A0A2P2PQF3"/>
<reference evidence="1" key="1">
    <citation type="submission" date="2018-02" db="EMBL/GenBank/DDBJ databases">
        <title>Rhizophora mucronata_Transcriptome.</title>
        <authorList>
            <person name="Meera S.P."/>
            <person name="Sreeshan A."/>
            <person name="Augustine A."/>
        </authorList>
    </citation>
    <scope>NUCLEOTIDE SEQUENCE</scope>
    <source>
        <tissue evidence="1">Leaf</tissue>
    </source>
</reference>
<sequence length="22" mass="2486">MWAMGSSYGAVSRQEVRLSWAI</sequence>
<protein>
    <submittedName>
        <fullName evidence="1">Uncharacterized protein</fullName>
    </submittedName>
</protein>